<sequence>MKLRRRRTTYLEVEGHHFRVVATPRTQHVDWLTCPSEEFPSGYSSGAYVAANSRFTYWIETLKLMLFGPLPTDEQLSDEIADWLSLTLSEEDDD</sequence>
<protein>
    <submittedName>
        <fullName evidence="1">Uncharacterized protein</fullName>
    </submittedName>
</protein>
<organism evidence="1 2">
    <name type="scientific">Brevibacterium ravenspurgense</name>
    <dbReference type="NCBI Taxonomy" id="479117"/>
    <lineage>
        <taxon>Bacteria</taxon>
        <taxon>Bacillati</taxon>
        <taxon>Actinomycetota</taxon>
        <taxon>Actinomycetes</taxon>
        <taxon>Micrococcales</taxon>
        <taxon>Brevibacteriaceae</taxon>
        <taxon>Brevibacterium</taxon>
    </lineage>
</organism>
<dbReference type="Proteomes" id="UP000243589">
    <property type="component" value="Unassembled WGS sequence"/>
</dbReference>
<dbReference type="AlphaFoldDB" id="A0A150H7N6"/>
<evidence type="ECO:0000313" key="1">
    <source>
        <dbReference type="EMBL" id="KXZ58041.1"/>
    </source>
</evidence>
<name>A0A150H7N6_9MICO</name>
<accession>A0A150H7N6</accession>
<dbReference type="RefSeq" id="WP_062021033.1">
    <property type="nucleotide sequence ID" value="NZ_LQQC01000010.1"/>
</dbReference>
<dbReference type="EMBL" id="LQQC01000010">
    <property type="protein sequence ID" value="KXZ58041.1"/>
    <property type="molecule type" value="Genomic_DNA"/>
</dbReference>
<evidence type="ECO:0000313" key="2">
    <source>
        <dbReference type="Proteomes" id="UP000243589"/>
    </source>
</evidence>
<comment type="caution">
    <text evidence="1">The sequence shown here is derived from an EMBL/GenBank/DDBJ whole genome shotgun (WGS) entry which is preliminary data.</text>
</comment>
<proteinExistence type="predicted"/>
<keyword evidence="2" id="KW-1185">Reference proteome</keyword>
<dbReference type="PATRIC" id="fig|479117.4.peg.1073"/>
<reference evidence="1 2" key="1">
    <citation type="submission" date="2016-01" db="EMBL/GenBank/DDBJ databases">
        <title>Use of Whole Genome Sequencing to ascertain that Brevibacterium massiliense (Roux, Raoult 2009) is a later heterotypic synonym of Brevibacterium ravenspurgense (Mages 2008).</title>
        <authorList>
            <person name="Bernier A.-M."/>
            <person name="Burdz T."/>
            <person name="Huynh C."/>
            <person name="Pachecho A.L."/>
            <person name="Wiebe D."/>
            <person name="Bonner C."/>
            <person name="Bernard K."/>
        </authorList>
    </citation>
    <scope>NUCLEOTIDE SEQUENCE [LARGE SCALE GENOMIC DNA]</scope>
    <source>
        <strain evidence="1 2">CCUG56047</strain>
    </source>
</reference>
<gene>
    <name evidence="1" type="ORF">Bravens_01073</name>
</gene>